<feature type="transmembrane region" description="Helical" evidence="1">
    <location>
        <begin position="12"/>
        <end position="29"/>
    </location>
</feature>
<keyword evidence="1" id="KW-0472">Membrane</keyword>
<evidence type="ECO:0000256" key="1">
    <source>
        <dbReference type="SAM" id="Phobius"/>
    </source>
</evidence>
<keyword evidence="1" id="KW-1133">Transmembrane helix</keyword>
<proteinExistence type="predicted"/>
<protein>
    <submittedName>
        <fullName evidence="2">Uncharacterized protein</fullName>
    </submittedName>
</protein>
<name>A0AAN8F4U2_TRICO</name>
<organism evidence="2 3">
    <name type="scientific">Trichostrongylus colubriformis</name>
    <name type="common">Black scour worm</name>
    <dbReference type="NCBI Taxonomy" id="6319"/>
    <lineage>
        <taxon>Eukaryota</taxon>
        <taxon>Metazoa</taxon>
        <taxon>Ecdysozoa</taxon>
        <taxon>Nematoda</taxon>
        <taxon>Chromadorea</taxon>
        <taxon>Rhabditida</taxon>
        <taxon>Rhabditina</taxon>
        <taxon>Rhabditomorpha</taxon>
        <taxon>Strongyloidea</taxon>
        <taxon>Trichostrongylidae</taxon>
        <taxon>Trichostrongylus</taxon>
    </lineage>
</organism>
<keyword evidence="1" id="KW-0812">Transmembrane</keyword>
<keyword evidence="3" id="KW-1185">Reference proteome</keyword>
<reference evidence="2 3" key="1">
    <citation type="submission" date="2019-10" db="EMBL/GenBank/DDBJ databases">
        <title>Assembly and Annotation for the nematode Trichostrongylus colubriformis.</title>
        <authorList>
            <person name="Martin J."/>
        </authorList>
    </citation>
    <scope>NUCLEOTIDE SEQUENCE [LARGE SCALE GENOMIC DNA]</scope>
    <source>
        <strain evidence="2">G859</strain>
        <tissue evidence="2">Whole worm</tissue>
    </source>
</reference>
<evidence type="ECO:0000313" key="3">
    <source>
        <dbReference type="Proteomes" id="UP001331761"/>
    </source>
</evidence>
<accession>A0AAN8F4U2</accession>
<dbReference type="Proteomes" id="UP001331761">
    <property type="component" value="Unassembled WGS sequence"/>
</dbReference>
<dbReference type="EMBL" id="WIXE01025093">
    <property type="protein sequence ID" value="KAK5965023.1"/>
    <property type="molecule type" value="Genomic_DNA"/>
</dbReference>
<dbReference type="AlphaFoldDB" id="A0AAN8F4U2"/>
<sequence length="36" mass="4207">MLSPFEKKQTCPSSACCYIFCFFFIYLFTKVTLLVS</sequence>
<comment type="caution">
    <text evidence="2">The sequence shown here is derived from an EMBL/GenBank/DDBJ whole genome shotgun (WGS) entry which is preliminary data.</text>
</comment>
<evidence type="ECO:0000313" key="2">
    <source>
        <dbReference type="EMBL" id="KAK5965023.1"/>
    </source>
</evidence>
<gene>
    <name evidence="2" type="ORF">GCK32_021454</name>
</gene>